<evidence type="ECO:0000256" key="1">
    <source>
        <dbReference type="SAM" id="MobiDB-lite"/>
    </source>
</evidence>
<evidence type="ECO:0000313" key="2">
    <source>
        <dbReference type="EMBL" id="KAK4305309.1"/>
    </source>
</evidence>
<reference evidence="2" key="1">
    <citation type="submission" date="2023-11" db="EMBL/GenBank/DDBJ databases">
        <title>Genome assemblies of two species of porcelain crab, Petrolisthes cinctipes and Petrolisthes manimaculis (Anomura: Porcellanidae).</title>
        <authorList>
            <person name="Angst P."/>
        </authorList>
    </citation>
    <scope>NUCLEOTIDE SEQUENCE</scope>
    <source>
        <strain evidence="2">PB745_02</strain>
        <tissue evidence="2">Gill</tissue>
    </source>
</reference>
<proteinExistence type="predicted"/>
<gene>
    <name evidence="2" type="ORF">Pmani_022798</name>
</gene>
<evidence type="ECO:0000313" key="3">
    <source>
        <dbReference type="Proteomes" id="UP001292094"/>
    </source>
</evidence>
<dbReference type="EMBL" id="JAWZYT010002295">
    <property type="protein sequence ID" value="KAK4305309.1"/>
    <property type="molecule type" value="Genomic_DNA"/>
</dbReference>
<dbReference type="Proteomes" id="UP001292094">
    <property type="component" value="Unassembled WGS sequence"/>
</dbReference>
<keyword evidence="3" id="KW-1185">Reference proteome</keyword>
<comment type="caution">
    <text evidence="2">The sequence shown here is derived from an EMBL/GenBank/DDBJ whole genome shotgun (WGS) entry which is preliminary data.</text>
</comment>
<organism evidence="2 3">
    <name type="scientific">Petrolisthes manimaculis</name>
    <dbReference type="NCBI Taxonomy" id="1843537"/>
    <lineage>
        <taxon>Eukaryota</taxon>
        <taxon>Metazoa</taxon>
        <taxon>Ecdysozoa</taxon>
        <taxon>Arthropoda</taxon>
        <taxon>Crustacea</taxon>
        <taxon>Multicrustacea</taxon>
        <taxon>Malacostraca</taxon>
        <taxon>Eumalacostraca</taxon>
        <taxon>Eucarida</taxon>
        <taxon>Decapoda</taxon>
        <taxon>Pleocyemata</taxon>
        <taxon>Anomura</taxon>
        <taxon>Galatheoidea</taxon>
        <taxon>Porcellanidae</taxon>
        <taxon>Petrolisthes</taxon>
    </lineage>
</organism>
<feature type="region of interest" description="Disordered" evidence="1">
    <location>
        <begin position="1"/>
        <end position="31"/>
    </location>
</feature>
<accession>A0AAE1PD87</accession>
<protein>
    <submittedName>
        <fullName evidence="2">Uncharacterized protein</fullName>
    </submittedName>
</protein>
<sequence length="150" mass="15851">MCCKGAGRGAKQNTEVEGEGRGRGGGGGGGKKWLVEMTVSSSLSVITWTGSATLSNPSSAPDHTQVLISTWPHSAPVSLRRSAPKKPDYNPFITATFVIIHLPSNTHHLLIYYSSWDKGQDIHQLLSVISSSSSSSSSFSSSSSSSSLWP</sequence>
<name>A0AAE1PD87_9EUCA</name>
<dbReference type="AlphaFoldDB" id="A0AAE1PD87"/>